<keyword evidence="4 7" id="KW-1133">Transmembrane helix</keyword>
<evidence type="ECO:0008006" key="10">
    <source>
        <dbReference type="Google" id="ProtNLM"/>
    </source>
</evidence>
<proteinExistence type="inferred from homology"/>
<keyword evidence="9" id="KW-1185">Reference proteome</keyword>
<evidence type="ECO:0000256" key="4">
    <source>
        <dbReference type="ARBA" id="ARBA00022989"/>
    </source>
</evidence>
<feature type="transmembrane region" description="Helical" evidence="7">
    <location>
        <begin position="44"/>
        <end position="65"/>
    </location>
</feature>
<protein>
    <recommendedName>
        <fullName evidence="10">PurR-regulated permease PerM</fullName>
    </recommendedName>
</protein>
<keyword evidence="5 7" id="KW-0472">Membrane</keyword>
<dbReference type="EMBL" id="BHYM01000009">
    <property type="protein sequence ID" value="GCE37500.1"/>
    <property type="molecule type" value="Genomic_DNA"/>
</dbReference>
<dbReference type="AlphaFoldDB" id="A0A402C1N7"/>
<feature type="transmembrane region" description="Helical" evidence="7">
    <location>
        <begin position="152"/>
        <end position="175"/>
    </location>
</feature>
<evidence type="ECO:0000256" key="5">
    <source>
        <dbReference type="ARBA" id="ARBA00023136"/>
    </source>
</evidence>
<evidence type="ECO:0000313" key="8">
    <source>
        <dbReference type="EMBL" id="GCE37500.1"/>
    </source>
</evidence>
<feature type="region of interest" description="Disordered" evidence="6">
    <location>
        <begin position="351"/>
        <end position="376"/>
    </location>
</feature>
<evidence type="ECO:0000256" key="1">
    <source>
        <dbReference type="ARBA" id="ARBA00004141"/>
    </source>
</evidence>
<comment type="caution">
    <text evidence="8">The sequence shown here is derived from an EMBL/GenBank/DDBJ whole genome shotgun (WGS) entry which is preliminary data.</text>
</comment>
<dbReference type="PANTHER" id="PTHR21716">
    <property type="entry name" value="TRANSMEMBRANE PROTEIN"/>
    <property type="match status" value="1"/>
</dbReference>
<sequence length="376" mass="39794">MIDPQDVPGAEPDSRWSMPRGLIVILGLAALVVTVAGIEVAASILAPVFLALMLTVAVHPLPVWLHRKGVPAWLATIAAIVVVNGILVVLVLSLALSVAQLATLLPQYADDFTSLIDSAQSFLNSHGVNSSSAQTMLSQVDYTKAFGFVDGILQAMLGIFSNLLFLAALLLFMAVDGSSYGSRMSIVTRMRPDIATALSAFSLGTRKYLVVTTVFGLIVAVIDTGALWALGIPLPILWGLLSFITNYIPNVGFVLGLVPPALLALLQGGPGLMLTVIVVYSVINVIIQSVIQPKFVGDAVGLSVTFTFLSLVFWTWILGPLGAILAIPLTLMAKALLIDIDPSTRWVNTILSDSPTPTPTAPATTPTAPRHEKEEP</sequence>
<gene>
    <name evidence="8" type="ORF">Rhow_008665</name>
</gene>
<dbReference type="Pfam" id="PF01594">
    <property type="entry name" value="AI-2E_transport"/>
    <property type="match status" value="1"/>
</dbReference>
<organism evidence="8 9">
    <name type="scientific">Rhodococcus wratislaviensis</name>
    <name type="common">Tsukamurella wratislaviensis</name>
    <dbReference type="NCBI Taxonomy" id="44752"/>
    <lineage>
        <taxon>Bacteria</taxon>
        <taxon>Bacillati</taxon>
        <taxon>Actinomycetota</taxon>
        <taxon>Actinomycetes</taxon>
        <taxon>Mycobacteriales</taxon>
        <taxon>Nocardiaceae</taxon>
        <taxon>Rhodococcus</taxon>
    </lineage>
</organism>
<accession>A0A402C1N7</accession>
<evidence type="ECO:0000256" key="2">
    <source>
        <dbReference type="ARBA" id="ARBA00009773"/>
    </source>
</evidence>
<feature type="transmembrane region" description="Helical" evidence="7">
    <location>
        <begin position="236"/>
        <end position="258"/>
    </location>
</feature>
<dbReference type="GO" id="GO:0016020">
    <property type="term" value="C:membrane"/>
    <property type="evidence" value="ECO:0007669"/>
    <property type="project" value="UniProtKB-SubCell"/>
</dbReference>
<keyword evidence="3 7" id="KW-0812">Transmembrane</keyword>
<feature type="transmembrane region" description="Helical" evidence="7">
    <location>
        <begin position="270"/>
        <end position="291"/>
    </location>
</feature>
<dbReference type="GO" id="GO:0055085">
    <property type="term" value="P:transmembrane transport"/>
    <property type="evidence" value="ECO:0007669"/>
    <property type="project" value="TreeGrafter"/>
</dbReference>
<comment type="subcellular location">
    <subcellularLocation>
        <location evidence="1">Membrane</location>
        <topology evidence="1">Multi-pass membrane protein</topology>
    </subcellularLocation>
</comment>
<feature type="transmembrane region" description="Helical" evidence="7">
    <location>
        <begin position="72"/>
        <end position="96"/>
    </location>
</feature>
<feature type="transmembrane region" description="Helical" evidence="7">
    <location>
        <begin position="311"/>
        <end position="337"/>
    </location>
</feature>
<dbReference type="Proteomes" id="UP000287519">
    <property type="component" value="Unassembled WGS sequence"/>
</dbReference>
<dbReference type="OrthoDB" id="9799225at2"/>
<evidence type="ECO:0000256" key="7">
    <source>
        <dbReference type="SAM" id="Phobius"/>
    </source>
</evidence>
<dbReference type="PANTHER" id="PTHR21716:SF64">
    <property type="entry name" value="AI-2 TRANSPORT PROTEIN TQSA"/>
    <property type="match status" value="1"/>
</dbReference>
<dbReference type="InterPro" id="IPR002549">
    <property type="entry name" value="AI-2E-like"/>
</dbReference>
<name>A0A402C1N7_RHOWR</name>
<evidence type="ECO:0000313" key="9">
    <source>
        <dbReference type="Proteomes" id="UP000287519"/>
    </source>
</evidence>
<feature type="transmembrane region" description="Helical" evidence="7">
    <location>
        <begin position="208"/>
        <end position="230"/>
    </location>
</feature>
<evidence type="ECO:0000256" key="6">
    <source>
        <dbReference type="SAM" id="MobiDB-lite"/>
    </source>
</evidence>
<comment type="similarity">
    <text evidence="2">Belongs to the autoinducer-2 exporter (AI-2E) (TC 2.A.86) family.</text>
</comment>
<dbReference type="RefSeq" id="WP_124390274.1">
    <property type="nucleotide sequence ID" value="NZ_BHYM01000009.1"/>
</dbReference>
<evidence type="ECO:0000256" key="3">
    <source>
        <dbReference type="ARBA" id="ARBA00022692"/>
    </source>
</evidence>
<reference evidence="8 9" key="1">
    <citation type="submission" date="2018-11" db="EMBL/GenBank/DDBJ databases">
        <title>Microbial catabolism of amino acid.</title>
        <authorList>
            <person name="Hibi M."/>
            <person name="Ogawa J."/>
        </authorList>
    </citation>
    <scope>NUCLEOTIDE SEQUENCE [LARGE SCALE GENOMIC DNA]</scope>
    <source>
        <strain evidence="8 9">C31-06</strain>
    </source>
</reference>
<feature type="transmembrane region" description="Helical" evidence="7">
    <location>
        <begin position="21"/>
        <end position="38"/>
    </location>
</feature>